<name>A0ACB7YAF7_9ERIC</name>
<organism evidence="1 2">
    <name type="scientific">Vaccinium darrowii</name>
    <dbReference type="NCBI Taxonomy" id="229202"/>
    <lineage>
        <taxon>Eukaryota</taxon>
        <taxon>Viridiplantae</taxon>
        <taxon>Streptophyta</taxon>
        <taxon>Embryophyta</taxon>
        <taxon>Tracheophyta</taxon>
        <taxon>Spermatophyta</taxon>
        <taxon>Magnoliopsida</taxon>
        <taxon>eudicotyledons</taxon>
        <taxon>Gunneridae</taxon>
        <taxon>Pentapetalae</taxon>
        <taxon>asterids</taxon>
        <taxon>Ericales</taxon>
        <taxon>Ericaceae</taxon>
        <taxon>Vaccinioideae</taxon>
        <taxon>Vaccinieae</taxon>
        <taxon>Vaccinium</taxon>
    </lineage>
</organism>
<evidence type="ECO:0000313" key="2">
    <source>
        <dbReference type="Proteomes" id="UP000828048"/>
    </source>
</evidence>
<reference evidence="1 2" key="1">
    <citation type="journal article" date="2021" name="Hortic Res">
        <title>High-quality reference genome and annotation aids understanding of berry development for evergreen blueberry (Vaccinium darrowii).</title>
        <authorList>
            <person name="Yu J."/>
            <person name="Hulse-Kemp A.M."/>
            <person name="Babiker E."/>
            <person name="Staton M."/>
        </authorList>
    </citation>
    <scope>NUCLEOTIDE SEQUENCE [LARGE SCALE GENOMIC DNA]</scope>
    <source>
        <strain evidence="2">cv. NJ 8807/NJ 8810</strain>
        <tissue evidence="1">Young leaf</tissue>
    </source>
</reference>
<dbReference type="Proteomes" id="UP000828048">
    <property type="component" value="Chromosome 7"/>
</dbReference>
<protein>
    <submittedName>
        <fullName evidence="1">Uncharacterized protein</fullName>
    </submittedName>
</protein>
<proteinExistence type="predicted"/>
<sequence length="166" mass="18165">MNFNSVRSFPETISENGWVARSPTFELVGGRTLEASVGGLFSAALHSFVIFSVSSFYSMTRIICGQVYPKPAAFLPGLASACVDNTTGGLFNSPASVAVDIRKEMVEYITQRSETFVTESVILEGGPDVQASVHPYDIIADFFDDFASSKQNIFSRVSGWLRSERR</sequence>
<gene>
    <name evidence="1" type="ORF">Vadar_025252</name>
</gene>
<keyword evidence="2" id="KW-1185">Reference proteome</keyword>
<dbReference type="EMBL" id="CM037157">
    <property type="protein sequence ID" value="KAH7849934.1"/>
    <property type="molecule type" value="Genomic_DNA"/>
</dbReference>
<evidence type="ECO:0000313" key="1">
    <source>
        <dbReference type="EMBL" id="KAH7849934.1"/>
    </source>
</evidence>
<accession>A0ACB7YAF7</accession>
<comment type="caution">
    <text evidence="1">The sequence shown here is derived from an EMBL/GenBank/DDBJ whole genome shotgun (WGS) entry which is preliminary data.</text>
</comment>